<evidence type="ECO:0000313" key="2">
    <source>
        <dbReference type="Proteomes" id="UP001171299"/>
    </source>
</evidence>
<dbReference type="EMBL" id="JAUOOM010000011">
    <property type="protein sequence ID" value="MDO6407507.1"/>
    <property type="molecule type" value="Genomic_DNA"/>
</dbReference>
<reference evidence="1" key="1">
    <citation type="submission" date="2023-07" db="EMBL/GenBank/DDBJ databases">
        <title>The extreme plant-growth-promoting properties of Pantoea phytobeneficialis PF55 revealed by functional and genomic analysis.</title>
        <authorList>
            <person name="Nascimento F.X."/>
            <person name="Marcio R.J."/>
        </authorList>
    </citation>
    <scope>NUCLEOTIDE SEQUENCE</scope>
    <source>
        <strain evidence="1">PF55</strain>
    </source>
</reference>
<protein>
    <submittedName>
        <fullName evidence="1">Uncharacterized protein</fullName>
    </submittedName>
</protein>
<comment type="caution">
    <text evidence="1">The sequence shown here is derived from an EMBL/GenBank/DDBJ whole genome shotgun (WGS) entry which is preliminary data.</text>
</comment>
<sequence length="114" mass="13318">MSIINCDSFLEIDARMKFTNGIFQAFLSRSFNKIHLPIFIDVSDNFHEVSVFSADTEMCNDAFSLRSQHQTNDDQHIPACALRSRDPLFRHIRRMIKCPAGKIMRNRHTRQALY</sequence>
<dbReference type="Proteomes" id="UP001171299">
    <property type="component" value="Unassembled WGS sequence"/>
</dbReference>
<dbReference type="RefSeq" id="WP_208726832.1">
    <property type="nucleotide sequence ID" value="NZ_CP024638.1"/>
</dbReference>
<accession>A0ABT8XWI1</accession>
<keyword evidence="2" id="KW-1185">Reference proteome</keyword>
<organism evidence="1 2">
    <name type="scientific">Pantoea phytobeneficialis</name>
    <dbReference type="NCBI Taxonomy" id="2052056"/>
    <lineage>
        <taxon>Bacteria</taxon>
        <taxon>Pseudomonadati</taxon>
        <taxon>Pseudomonadota</taxon>
        <taxon>Gammaproteobacteria</taxon>
        <taxon>Enterobacterales</taxon>
        <taxon>Erwiniaceae</taxon>
        <taxon>Pantoea</taxon>
    </lineage>
</organism>
<proteinExistence type="predicted"/>
<name>A0ABT8XWI1_9GAMM</name>
<evidence type="ECO:0000313" key="1">
    <source>
        <dbReference type="EMBL" id="MDO6407507.1"/>
    </source>
</evidence>
<gene>
    <name evidence="1" type="ORF">Q3404_13075</name>
</gene>